<evidence type="ECO:0000256" key="2">
    <source>
        <dbReference type="ARBA" id="ARBA00008814"/>
    </source>
</evidence>
<protein>
    <recommendedName>
        <fullName evidence="6">Fe/B12 periplasmic-binding domain-containing protein</fullName>
    </recommendedName>
</protein>
<dbReference type="PROSITE" id="PS50983">
    <property type="entry name" value="FE_B12_PBP"/>
    <property type="match status" value="1"/>
</dbReference>
<organism evidence="7 8">
    <name type="scientific">Microbacterium aurum</name>
    <dbReference type="NCBI Taxonomy" id="36805"/>
    <lineage>
        <taxon>Bacteria</taxon>
        <taxon>Bacillati</taxon>
        <taxon>Actinomycetota</taxon>
        <taxon>Actinomycetes</taxon>
        <taxon>Micrococcales</taxon>
        <taxon>Microbacteriaceae</taxon>
        <taxon>Microbacterium</taxon>
    </lineage>
</organism>
<dbReference type="Gene3D" id="3.40.50.1980">
    <property type="entry name" value="Nitrogenase molybdenum iron protein domain"/>
    <property type="match status" value="2"/>
</dbReference>
<evidence type="ECO:0000313" key="8">
    <source>
        <dbReference type="Proteomes" id="UP000187185"/>
    </source>
</evidence>
<dbReference type="PANTHER" id="PTHR30532:SF24">
    <property type="entry name" value="FERRIC ENTEROBACTIN-BINDING PERIPLASMIC PROTEIN FEPB"/>
    <property type="match status" value="1"/>
</dbReference>
<dbReference type="KEGG" id="maur:BOH66_10630"/>
<evidence type="ECO:0000256" key="5">
    <source>
        <dbReference type="SAM" id="MobiDB-lite"/>
    </source>
</evidence>
<dbReference type="PANTHER" id="PTHR30532">
    <property type="entry name" value="IRON III DICITRATE-BINDING PERIPLASMIC PROTEIN"/>
    <property type="match status" value="1"/>
</dbReference>
<keyword evidence="4" id="KW-0732">Signal</keyword>
<dbReference type="GO" id="GO:1901678">
    <property type="term" value="P:iron coordination entity transport"/>
    <property type="evidence" value="ECO:0007669"/>
    <property type="project" value="UniProtKB-ARBA"/>
</dbReference>
<accession>A0A1P8U943</accession>
<gene>
    <name evidence="7" type="ORF">BOH66_10630</name>
</gene>
<dbReference type="AlphaFoldDB" id="A0A1P8U943"/>
<feature type="domain" description="Fe/B12 periplasmic-binding" evidence="6">
    <location>
        <begin position="74"/>
        <end position="352"/>
    </location>
</feature>
<evidence type="ECO:0000313" key="7">
    <source>
        <dbReference type="EMBL" id="APZ34643.1"/>
    </source>
</evidence>
<dbReference type="Proteomes" id="UP000187185">
    <property type="component" value="Chromosome"/>
</dbReference>
<evidence type="ECO:0000259" key="6">
    <source>
        <dbReference type="PROSITE" id="PS50983"/>
    </source>
</evidence>
<reference evidence="7 8" key="1">
    <citation type="submission" date="2016-12" db="EMBL/GenBank/DDBJ databases">
        <title>Complete genome sequence of Microbacterium aurum KACC 15219.</title>
        <authorList>
            <person name="Jung Y."/>
            <person name="Shin J.-H."/>
            <person name="Lee Y.-J."/>
            <person name="Yi H."/>
            <person name="Bahn Y.-S."/>
            <person name="Kim J.F."/>
            <person name="Lee D.-W."/>
        </authorList>
    </citation>
    <scope>NUCLEOTIDE SEQUENCE [LARGE SCALE GENOMIC DNA]</scope>
    <source>
        <strain evidence="7 8">KACC 15219</strain>
    </source>
</reference>
<comment type="similarity">
    <text evidence="2">Belongs to the bacterial solute-binding protein 8 family.</text>
</comment>
<dbReference type="SUPFAM" id="SSF53807">
    <property type="entry name" value="Helical backbone' metal receptor"/>
    <property type="match status" value="1"/>
</dbReference>
<proteinExistence type="inferred from homology"/>
<evidence type="ECO:0000256" key="4">
    <source>
        <dbReference type="ARBA" id="ARBA00022729"/>
    </source>
</evidence>
<evidence type="ECO:0000256" key="1">
    <source>
        <dbReference type="ARBA" id="ARBA00004196"/>
    </source>
</evidence>
<dbReference type="CDD" id="cd01146">
    <property type="entry name" value="FhuD"/>
    <property type="match status" value="1"/>
</dbReference>
<dbReference type="Pfam" id="PF01497">
    <property type="entry name" value="Peripla_BP_2"/>
    <property type="match status" value="1"/>
</dbReference>
<feature type="region of interest" description="Disordered" evidence="5">
    <location>
        <begin position="28"/>
        <end position="47"/>
    </location>
</feature>
<keyword evidence="3" id="KW-0813">Transport</keyword>
<dbReference type="EMBL" id="CP018762">
    <property type="protein sequence ID" value="APZ34643.1"/>
    <property type="molecule type" value="Genomic_DNA"/>
</dbReference>
<keyword evidence="8" id="KW-1185">Reference proteome</keyword>
<dbReference type="GO" id="GO:0030288">
    <property type="term" value="C:outer membrane-bounded periplasmic space"/>
    <property type="evidence" value="ECO:0007669"/>
    <property type="project" value="TreeGrafter"/>
</dbReference>
<dbReference type="InterPro" id="IPR002491">
    <property type="entry name" value="ABC_transptr_periplasmic_BD"/>
</dbReference>
<dbReference type="InterPro" id="IPR051313">
    <property type="entry name" value="Bact_iron-sidero_bind"/>
</dbReference>
<name>A0A1P8U943_9MICO</name>
<evidence type="ECO:0000256" key="3">
    <source>
        <dbReference type="ARBA" id="ARBA00022448"/>
    </source>
</evidence>
<dbReference type="STRING" id="36805.BOH66_10630"/>
<comment type="subcellular location">
    <subcellularLocation>
        <location evidence="1">Cell envelope</location>
    </subcellularLocation>
</comment>
<sequence length="356" mass="37764">MDRTVGKSPGIVRLSAIRGRQRAPLHGYAGKQTRSWRPKGSESRGTTGCCIRSKSSWFITHALGETTIETKPERVATISWGNQDVALALGVVPVGMDTQVWAWSGTAKPGVYEWTSDKLDELGADLPPLFDATDGVDFEAISDTTPDVILAAQSGLSEEDYETLSGIAPVVAYPGIPWFTPWRDQITLNAEGLGLKAEGEALVDDLEKQIADATADAGFAGKSAAFFYMSPADLSKVSLYTGGDSRTAFLHDLGFDLPQVAVDAADAGSFYLDFSAENADRLADVDVIVTYGDETLLPALQADPLWSTLPAVKNGAVVAVGEGDAYSAAVSPTALSIPWVLDQYVGDLKDAAAKVQ</sequence>